<evidence type="ECO:0000313" key="2">
    <source>
        <dbReference type="EMBL" id="GAA4341547.1"/>
    </source>
</evidence>
<feature type="signal peptide" evidence="1">
    <location>
        <begin position="1"/>
        <end position="23"/>
    </location>
</feature>
<sequence>MYRSTTVLRSSLLAALLGAAATAAGQQLDLEKVGDLRKQPLLAPSGGLSANTIFYDGNGGAGRAPFTYFLNGNLNIKVAGLVDLPFSFNLTNSGSGFSYPVSPNRLSLHPKYKSVRAHIGDVNMTFSPYTLNGHQFRGLGLDFDRVGKFQISVMGGRLQRAIEYDSTNRTVPAAYRRFGYGAKANYVQKNVTLGMIVFGAKDAVNSLRFRPDTLQLFPKQNLAMSWNGLFVPAPGVELSAEYALSALTRDQRDTTATGSSSGGLLKGLVGRRNSTSLYKAYRANLNYRYKQSTIGVGYERVDPGYETLGAYYFNNDLQNITVNFAQTALKGKANVSASVGYQRDDLDGQKAGMNKRSVLSVNLNYVPSTKLMLSGSYSNFSTFMNIKPVFLEINQVSQFQNYDSLNFTQISQNANLNVNYVLEQRAERTQGINLNVSFLNSGDEQGGRKRANGQSSFYNLALAYTVARIPQGMSLTAAFNAQFNRIGTDDFVTMGPTVALRARVLRAVQSSFVVSYNASKAGSVTESKVLNLHLNFSHAFKKRHNLLLGVMNQARNLRRTGSTNDLVITTGYGYVF</sequence>
<keyword evidence="3" id="KW-1185">Reference proteome</keyword>
<organism evidence="2 3">
    <name type="scientific">Flaviaesturariibacter amylovorans</name>
    <dbReference type="NCBI Taxonomy" id="1084520"/>
    <lineage>
        <taxon>Bacteria</taxon>
        <taxon>Pseudomonadati</taxon>
        <taxon>Bacteroidota</taxon>
        <taxon>Chitinophagia</taxon>
        <taxon>Chitinophagales</taxon>
        <taxon>Chitinophagaceae</taxon>
        <taxon>Flaviaestuariibacter</taxon>
    </lineage>
</organism>
<dbReference type="EMBL" id="BAABGY010000016">
    <property type="protein sequence ID" value="GAA4341547.1"/>
    <property type="molecule type" value="Genomic_DNA"/>
</dbReference>
<accession>A0ABP8HNY0</accession>
<feature type="chain" id="PRO_5047122611" description="DUF5723 domain-containing protein" evidence="1">
    <location>
        <begin position="24"/>
        <end position="576"/>
    </location>
</feature>
<dbReference type="Proteomes" id="UP001501725">
    <property type="component" value="Unassembled WGS sequence"/>
</dbReference>
<comment type="caution">
    <text evidence="2">The sequence shown here is derived from an EMBL/GenBank/DDBJ whole genome shotgun (WGS) entry which is preliminary data.</text>
</comment>
<proteinExistence type="predicted"/>
<protein>
    <recommendedName>
        <fullName evidence="4">DUF5723 domain-containing protein</fullName>
    </recommendedName>
</protein>
<evidence type="ECO:0000256" key="1">
    <source>
        <dbReference type="SAM" id="SignalP"/>
    </source>
</evidence>
<gene>
    <name evidence="2" type="ORF">GCM10023184_40110</name>
</gene>
<evidence type="ECO:0000313" key="3">
    <source>
        <dbReference type="Proteomes" id="UP001501725"/>
    </source>
</evidence>
<evidence type="ECO:0008006" key="4">
    <source>
        <dbReference type="Google" id="ProtNLM"/>
    </source>
</evidence>
<dbReference type="SUPFAM" id="SSF56935">
    <property type="entry name" value="Porins"/>
    <property type="match status" value="1"/>
</dbReference>
<name>A0ABP8HNY0_9BACT</name>
<dbReference type="RefSeq" id="WP_345257693.1">
    <property type="nucleotide sequence ID" value="NZ_BAABGY010000016.1"/>
</dbReference>
<keyword evidence="1" id="KW-0732">Signal</keyword>
<reference evidence="3" key="1">
    <citation type="journal article" date="2019" name="Int. J. Syst. Evol. Microbiol.">
        <title>The Global Catalogue of Microorganisms (GCM) 10K type strain sequencing project: providing services to taxonomists for standard genome sequencing and annotation.</title>
        <authorList>
            <consortium name="The Broad Institute Genomics Platform"/>
            <consortium name="The Broad Institute Genome Sequencing Center for Infectious Disease"/>
            <person name="Wu L."/>
            <person name="Ma J."/>
        </authorList>
    </citation>
    <scope>NUCLEOTIDE SEQUENCE [LARGE SCALE GENOMIC DNA]</scope>
    <source>
        <strain evidence="3">JCM 17919</strain>
    </source>
</reference>